<organism evidence="2 3">
    <name type="scientific">Armillaria borealis</name>
    <dbReference type="NCBI Taxonomy" id="47425"/>
    <lineage>
        <taxon>Eukaryota</taxon>
        <taxon>Fungi</taxon>
        <taxon>Dikarya</taxon>
        <taxon>Basidiomycota</taxon>
        <taxon>Agaricomycotina</taxon>
        <taxon>Agaricomycetes</taxon>
        <taxon>Agaricomycetidae</taxon>
        <taxon>Agaricales</taxon>
        <taxon>Marasmiineae</taxon>
        <taxon>Physalacriaceae</taxon>
        <taxon>Armillaria</taxon>
    </lineage>
</organism>
<keyword evidence="3" id="KW-1185">Reference proteome</keyword>
<protein>
    <submittedName>
        <fullName evidence="2">Uncharacterized protein</fullName>
    </submittedName>
</protein>
<dbReference type="Proteomes" id="UP001175226">
    <property type="component" value="Unassembled WGS sequence"/>
</dbReference>
<evidence type="ECO:0000256" key="1">
    <source>
        <dbReference type="SAM" id="Phobius"/>
    </source>
</evidence>
<feature type="transmembrane region" description="Helical" evidence="1">
    <location>
        <begin position="6"/>
        <end position="31"/>
    </location>
</feature>
<accession>A0AA39JDE9</accession>
<keyword evidence="1" id="KW-0472">Membrane</keyword>
<dbReference type="EMBL" id="JAUEPT010000034">
    <property type="protein sequence ID" value="KAK0440339.1"/>
    <property type="molecule type" value="Genomic_DNA"/>
</dbReference>
<gene>
    <name evidence="2" type="ORF">EV421DRAFT_795702</name>
</gene>
<keyword evidence="1" id="KW-0812">Transmembrane</keyword>
<evidence type="ECO:0000313" key="3">
    <source>
        <dbReference type="Proteomes" id="UP001175226"/>
    </source>
</evidence>
<sequence>MLIALMRLMLISGLATSVCLNATLITVWQLLRAIRSRFHDRRNFSCRQIHSYSLRSISSSPDCIPTLCWRCLMHEKSSEKRFRAPRSWTSECECGRETEMLIVISMRIESESA</sequence>
<evidence type="ECO:0000313" key="2">
    <source>
        <dbReference type="EMBL" id="KAK0440339.1"/>
    </source>
</evidence>
<name>A0AA39JDE9_9AGAR</name>
<dbReference type="AlphaFoldDB" id="A0AA39JDE9"/>
<proteinExistence type="predicted"/>
<reference evidence="2" key="1">
    <citation type="submission" date="2023-06" db="EMBL/GenBank/DDBJ databases">
        <authorList>
            <consortium name="Lawrence Berkeley National Laboratory"/>
            <person name="Ahrendt S."/>
            <person name="Sahu N."/>
            <person name="Indic B."/>
            <person name="Wong-Bajracharya J."/>
            <person name="Merenyi Z."/>
            <person name="Ke H.-M."/>
            <person name="Monk M."/>
            <person name="Kocsube S."/>
            <person name="Drula E."/>
            <person name="Lipzen A."/>
            <person name="Balint B."/>
            <person name="Henrissat B."/>
            <person name="Andreopoulos B."/>
            <person name="Martin F.M."/>
            <person name="Harder C.B."/>
            <person name="Rigling D."/>
            <person name="Ford K.L."/>
            <person name="Foster G.D."/>
            <person name="Pangilinan J."/>
            <person name="Papanicolaou A."/>
            <person name="Barry K."/>
            <person name="LaButti K."/>
            <person name="Viragh M."/>
            <person name="Koriabine M."/>
            <person name="Yan M."/>
            <person name="Riley R."/>
            <person name="Champramary S."/>
            <person name="Plett K.L."/>
            <person name="Tsai I.J."/>
            <person name="Slot J."/>
            <person name="Sipos G."/>
            <person name="Plett J."/>
            <person name="Nagy L.G."/>
            <person name="Grigoriev I.V."/>
        </authorList>
    </citation>
    <scope>NUCLEOTIDE SEQUENCE</scope>
    <source>
        <strain evidence="2">FPL87.14</strain>
    </source>
</reference>
<comment type="caution">
    <text evidence="2">The sequence shown here is derived from an EMBL/GenBank/DDBJ whole genome shotgun (WGS) entry which is preliminary data.</text>
</comment>
<keyword evidence="1" id="KW-1133">Transmembrane helix</keyword>